<dbReference type="Proteomes" id="UP000440004">
    <property type="component" value="Unassembled WGS sequence"/>
</dbReference>
<dbReference type="GO" id="GO:0046872">
    <property type="term" value="F:metal ion binding"/>
    <property type="evidence" value="ECO:0007669"/>
    <property type="project" value="UniProtKB-UniRule"/>
</dbReference>
<dbReference type="EMBL" id="WHNX01000003">
    <property type="protein sequence ID" value="MPW24726.1"/>
    <property type="molecule type" value="Genomic_DNA"/>
</dbReference>
<dbReference type="InterPro" id="IPR008284">
    <property type="entry name" value="MoCF_biosynth_CS"/>
</dbReference>
<keyword evidence="17" id="KW-1185">Reference proteome</keyword>
<dbReference type="InterPro" id="IPR036425">
    <property type="entry name" value="MoaB/Mog-like_dom_sf"/>
</dbReference>
<comment type="cofactor">
    <cofactor evidence="1 14">
        <name>Mg(2+)</name>
        <dbReference type="ChEBI" id="CHEBI:18420"/>
    </cofactor>
</comment>
<evidence type="ECO:0000256" key="5">
    <source>
        <dbReference type="ARBA" id="ARBA00010763"/>
    </source>
</evidence>
<evidence type="ECO:0000256" key="9">
    <source>
        <dbReference type="ARBA" id="ARBA00022679"/>
    </source>
</evidence>
<sequence>MELVVSLEEARKTILKNTVQLEAETIEISVSLYRILAEDIYSEELIPPFHNCAMDGYAVLHSAIIGASKKEPMELELIGQLTAGYTTQKTVGEGTAIKVMTGAPLPDGADTVVPIEITFEEGNRVKIFKEIAKNDNIRFAGEDVKPGQLLIHKGEKITPYVIGMLAALNKKYIKVTRVPKVSLISTGDELSDIGKVLLPGQIRDINTYSLSAQVVENGANLINMSRTKDDRDEIQSKLEAARGSDMIIISGGVSVGDCDFVKEVLHDMGMKEVFWRIAVKPGKPVLFGILDKTLIFGLPGNPVSAVVAFQQFVLPALFKMKGNNTSPWKEITAILEEDIIKKRGLFHFIRGKTTNTEDKTYVKPYSLQSSGAFSSMIFSDCLIMMPEELTHVKSGEEIKIQMLN</sequence>
<dbReference type="PANTHER" id="PTHR10192">
    <property type="entry name" value="MOLYBDOPTERIN BIOSYNTHESIS PROTEIN"/>
    <property type="match status" value="1"/>
</dbReference>
<comment type="function">
    <text evidence="2 14">Catalyzes the insertion of molybdate into adenylated molybdopterin with the concomitant release of AMP.</text>
</comment>
<dbReference type="InterPro" id="IPR005111">
    <property type="entry name" value="MoeA_C_domain_IV"/>
</dbReference>
<organism evidence="16 17">
    <name type="scientific">Alkalibaculum sporogenes</name>
    <dbReference type="NCBI Taxonomy" id="2655001"/>
    <lineage>
        <taxon>Bacteria</taxon>
        <taxon>Bacillati</taxon>
        <taxon>Bacillota</taxon>
        <taxon>Clostridia</taxon>
        <taxon>Eubacteriales</taxon>
        <taxon>Eubacteriaceae</taxon>
        <taxon>Alkalibaculum</taxon>
    </lineage>
</organism>
<dbReference type="InterPro" id="IPR005110">
    <property type="entry name" value="MoeA_linker/N"/>
</dbReference>
<evidence type="ECO:0000256" key="8">
    <source>
        <dbReference type="ARBA" id="ARBA00022505"/>
    </source>
</evidence>
<accession>A0A6A7K5K9</accession>
<evidence type="ECO:0000313" key="16">
    <source>
        <dbReference type="EMBL" id="MPW24726.1"/>
    </source>
</evidence>
<keyword evidence="12 14" id="KW-0501">Molybdenum cofactor biosynthesis</keyword>
<evidence type="ECO:0000256" key="6">
    <source>
        <dbReference type="ARBA" id="ARBA00013269"/>
    </source>
</evidence>
<dbReference type="SMART" id="SM00852">
    <property type="entry name" value="MoCF_biosynth"/>
    <property type="match status" value="1"/>
</dbReference>
<dbReference type="Pfam" id="PF03454">
    <property type="entry name" value="MoeA_C"/>
    <property type="match status" value="1"/>
</dbReference>
<comment type="caution">
    <text evidence="16">The sequence shown here is derived from an EMBL/GenBank/DDBJ whole genome shotgun (WGS) entry which is preliminary data.</text>
</comment>
<dbReference type="AlphaFoldDB" id="A0A6A7K5K9"/>
<dbReference type="InterPro" id="IPR001453">
    <property type="entry name" value="MoaB/Mog_dom"/>
</dbReference>
<dbReference type="Gene3D" id="3.90.105.10">
    <property type="entry name" value="Molybdopterin biosynthesis moea protein, domain 2"/>
    <property type="match status" value="1"/>
</dbReference>
<dbReference type="CDD" id="cd00887">
    <property type="entry name" value="MoeA"/>
    <property type="match status" value="1"/>
</dbReference>
<dbReference type="Gene3D" id="2.170.190.11">
    <property type="entry name" value="Molybdopterin biosynthesis moea protein, domain 3"/>
    <property type="match status" value="1"/>
</dbReference>
<protein>
    <recommendedName>
        <fullName evidence="7 14">Molybdopterin molybdenumtransferase</fullName>
        <ecNumber evidence="6 14">2.10.1.1</ecNumber>
    </recommendedName>
</protein>
<comment type="similarity">
    <text evidence="5 14">Belongs to the MoeA family.</text>
</comment>
<keyword evidence="11 14" id="KW-0460">Magnesium</keyword>
<dbReference type="InterPro" id="IPR036688">
    <property type="entry name" value="MoeA_C_domain_IV_sf"/>
</dbReference>
<dbReference type="UniPathway" id="UPA00344"/>
<gene>
    <name evidence="16" type="ORF">GC105_02840</name>
</gene>
<dbReference type="Pfam" id="PF03453">
    <property type="entry name" value="MoeA_N"/>
    <property type="match status" value="1"/>
</dbReference>
<keyword evidence="9 14" id="KW-0808">Transferase</keyword>
<comment type="catalytic activity">
    <reaction evidence="13">
        <text>adenylyl-molybdopterin + molybdate = Mo-molybdopterin + AMP + H(+)</text>
        <dbReference type="Rhea" id="RHEA:35047"/>
        <dbReference type="ChEBI" id="CHEBI:15378"/>
        <dbReference type="ChEBI" id="CHEBI:36264"/>
        <dbReference type="ChEBI" id="CHEBI:62727"/>
        <dbReference type="ChEBI" id="CHEBI:71302"/>
        <dbReference type="ChEBI" id="CHEBI:456215"/>
        <dbReference type="EC" id="2.10.1.1"/>
    </reaction>
</comment>
<evidence type="ECO:0000256" key="13">
    <source>
        <dbReference type="ARBA" id="ARBA00047317"/>
    </source>
</evidence>
<dbReference type="PANTHER" id="PTHR10192:SF5">
    <property type="entry name" value="GEPHYRIN"/>
    <property type="match status" value="1"/>
</dbReference>
<dbReference type="InterPro" id="IPR038987">
    <property type="entry name" value="MoeA-like"/>
</dbReference>
<dbReference type="SUPFAM" id="SSF53218">
    <property type="entry name" value="Molybdenum cofactor biosynthesis proteins"/>
    <property type="match status" value="1"/>
</dbReference>
<evidence type="ECO:0000256" key="11">
    <source>
        <dbReference type="ARBA" id="ARBA00022842"/>
    </source>
</evidence>
<keyword evidence="10 14" id="KW-0479">Metal-binding</keyword>
<dbReference type="GO" id="GO:0061599">
    <property type="term" value="F:molybdopterin molybdotransferase activity"/>
    <property type="evidence" value="ECO:0007669"/>
    <property type="project" value="UniProtKB-UniRule"/>
</dbReference>
<dbReference type="InterPro" id="IPR036135">
    <property type="entry name" value="MoeA_linker/N_sf"/>
</dbReference>
<evidence type="ECO:0000256" key="2">
    <source>
        <dbReference type="ARBA" id="ARBA00002901"/>
    </source>
</evidence>
<dbReference type="GO" id="GO:0006777">
    <property type="term" value="P:Mo-molybdopterin cofactor biosynthetic process"/>
    <property type="evidence" value="ECO:0007669"/>
    <property type="project" value="UniProtKB-UniRule"/>
</dbReference>
<dbReference type="GO" id="GO:0005829">
    <property type="term" value="C:cytosol"/>
    <property type="evidence" value="ECO:0007669"/>
    <property type="project" value="TreeGrafter"/>
</dbReference>
<dbReference type="Gene3D" id="2.40.340.10">
    <property type="entry name" value="MoeA, C-terminal, domain IV"/>
    <property type="match status" value="1"/>
</dbReference>
<proteinExistence type="inferred from homology"/>
<evidence type="ECO:0000256" key="14">
    <source>
        <dbReference type="RuleBase" id="RU365090"/>
    </source>
</evidence>
<dbReference type="PROSITE" id="PS01079">
    <property type="entry name" value="MOCF_BIOSYNTHESIS_2"/>
    <property type="match status" value="1"/>
</dbReference>
<evidence type="ECO:0000256" key="7">
    <source>
        <dbReference type="ARBA" id="ARBA00021108"/>
    </source>
</evidence>
<dbReference type="EC" id="2.10.1.1" evidence="6 14"/>
<name>A0A6A7K5K9_9FIRM</name>
<dbReference type="Pfam" id="PF00994">
    <property type="entry name" value="MoCF_biosynth"/>
    <property type="match status" value="1"/>
</dbReference>
<dbReference type="FunFam" id="3.40.980.10:FF:000004">
    <property type="entry name" value="Molybdopterin molybdenumtransferase"/>
    <property type="match status" value="1"/>
</dbReference>
<evidence type="ECO:0000256" key="12">
    <source>
        <dbReference type="ARBA" id="ARBA00023150"/>
    </source>
</evidence>
<keyword evidence="8 14" id="KW-0500">Molybdenum</keyword>
<dbReference type="FunFam" id="2.170.190.11:FF:000001">
    <property type="entry name" value="Molybdopterin molybdenumtransferase"/>
    <property type="match status" value="1"/>
</dbReference>
<evidence type="ECO:0000256" key="1">
    <source>
        <dbReference type="ARBA" id="ARBA00001946"/>
    </source>
</evidence>
<evidence type="ECO:0000259" key="15">
    <source>
        <dbReference type="SMART" id="SM00852"/>
    </source>
</evidence>
<comment type="pathway">
    <text evidence="4 14">Cofactor biosynthesis; molybdopterin biosynthesis.</text>
</comment>
<evidence type="ECO:0000256" key="3">
    <source>
        <dbReference type="ARBA" id="ARBA00003487"/>
    </source>
</evidence>
<dbReference type="NCBIfam" id="TIGR00177">
    <property type="entry name" value="molyb_syn"/>
    <property type="match status" value="1"/>
</dbReference>
<comment type="function">
    <text evidence="3">May be involved in the biosynthesis of molybdopterin.</text>
</comment>
<dbReference type="SUPFAM" id="SSF63882">
    <property type="entry name" value="MoeA N-terminal region -like"/>
    <property type="match status" value="1"/>
</dbReference>
<dbReference type="SUPFAM" id="SSF63867">
    <property type="entry name" value="MoeA C-terminal domain-like"/>
    <property type="match status" value="1"/>
</dbReference>
<evidence type="ECO:0000256" key="4">
    <source>
        <dbReference type="ARBA" id="ARBA00005046"/>
    </source>
</evidence>
<feature type="domain" description="MoaB/Mog" evidence="15">
    <location>
        <begin position="182"/>
        <end position="319"/>
    </location>
</feature>
<reference evidence="16 17" key="1">
    <citation type="submission" date="2019-10" db="EMBL/GenBank/DDBJ databases">
        <title>Alkalibaculum tamaniensis sp.nov., a new alkaliphilic acetogen, isolated on methoxylated aromatics from a mud volcano.</title>
        <authorList>
            <person name="Khomyakova M.A."/>
            <person name="Merkel A.Y."/>
            <person name="Bonch-Osmolovskaya E.A."/>
            <person name="Slobodkin A.I."/>
        </authorList>
    </citation>
    <scope>NUCLEOTIDE SEQUENCE [LARGE SCALE GENOMIC DNA]</scope>
    <source>
        <strain evidence="16 17">M08DMB</strain>
    </source>
</reference>
<dbReference type="RefSeq" id="WP_207706925.1">
    <property type="nucleotide sequence ID" value="NZ_WHNX01000003.1"/>
</dbReference>
<evidence type="ECO:0000256" key="10">
    <source>
        <dbReference type="ARBA" id="ARBA00022723"/>
    </source>
</evidence>
<dbReference type="Gene3D" id="3.40.980.10">
    <property type="entry name" value="MoaB/Mog-like domain"/>
    <property type="match status" value="1"/>
</dbReference>
<dbReference type="NCBIfam" id="NF045515">
    <property type="entry name" value="Glp_gephyrin"/>
    <property type="match status" value="1"/>
</dbReference>
<evidence type="ECO:0000313" key="17">
    <source>
        <dbReference type="Proteomes" id="UP000440004"/>
    </source>
</evidence>